<dbReference type="GO" id="GO:0005524">
    <property type="term" value="F:ATP binding"/>
    <property type="evidence" value="ECO:0007669"/>
    <property type="project" value="UniProtKB-UniRule"/>
</dbReference>
<dbReference type="InterPro" id="IPR017441">
    <property type="entry name" value="Protein_kinase_ATP_BS"/>
</dbReference>
<dbReference type="CDD" id="cd22670">
    <property type="entry name" value="FHA_MEK1-like"/>
    <property type="match status" value="1"/>
</dbReference>
<reference evidence="8 9" key="1">
    <citation type="journal article" date="2016" name="Mol. Biol. Evol.">
        <title>Comparative Genomics of Early-Diverging Mushroom-Forming Fungi Provides Insights into the Origins of Lignocellulose Decay Capabilities.</title>
        <authorList>
            <person name="Nagy L.G."/>
            <person name="Riley R."/>
            <person name="Tritt A."/>
            <person name="Adam C."/>
            <person name="Daum C."/>
            <person name="Floudas D."/>
            <person name="Sun H."/>
            <person name="Yadav J.S."/>
            <person name="Pangilinan J."/>
            <person name="Larsson K.H."/>
            <person name="Matsuura K."/>
            <person name="Barry K."/>
            <person name="Labutti K."/>
            <person name="Kuo R."/>
            <person name="Ohm R.A."/>
            <person name="Bhattacharya S.S."/>
            <person name="Shirouzu T."/>
            <person name="Yoshinaga Y."/>
            <person name="Martin F.M."/>
            <person name="Grigoriev I.V."/>
            <person name="Hibbett D.S."/>
        </authorList>
    </citation>
    <scope>NUCLEOTIDE SEQUENCE [LARGE SCALE GENOMIC DNA]</scope>
    <source>
        <strain evidence="8 9">CBS 109695</strain>
    </source>
</reference>
<dbReference type="SUPFAM" id="SSF56112">
    <property type="entry name" value="Protein kinase-like (PK-like)"/>
    <property type="match status" value="1"/>
</dbReference>
<dbReference type="PROSITE" id="PS50011">
    <property type="entry name" value="PROTEIN_KINASE_DOM"/>
    <property type="match status" value="1"/>
</dbReference>
<dbReference type="SMART" id="SM00240">
    <property type="entry name" value="FHA"/>
    <property type="match status" value="1"/>
</dbReference>
<dbReference type="PROSITE" id="PS00108">
    <property type="entry name" value="PROTEIN_KINASE_ST"/>
    <property type="match status" value="1"/>
</dbReference>
<keyword evidence="3 4" id="KW-0067">ATP-binding</keyword>
<comment type="similarity">
    <text evidence="1">Belongs to the protein kinase superfamily. CAMK Ser/Thr protein kinase family. CHEK2 subfamily.</text>
</comment>
<dbReference type="Proteomes" id="UP000076532">
    <property type="component" value="Unassembled WGS sequence"/>
</dbReference>
<dbReference type="Gene3D" id="2.60.200.20">
    <property type="match status" value="1"/>
</dbReference>
<dbReference type="Pfam" id="PF00069">
    <property type="entry name" value="Pkinase"/>
    <property type="match status" value="1"/>
</dbReference>
<protein>
    <submittedName>
        <fullName evidence="8">Kinase-like protein</fullName>
    </submittedName>
</protein>
<feature type="domain" description="FHA" evidence="6">
    <location>
        <begin position="50"/>
        <end position="103"/>
    </location>
</feature>
<dbReference type="Gene3D" id="1.10.510.10">
    <property type="entry name" value="Transferase(Phosphotransferase) domain 1"/>
    <property type="match status" value="1"/>
</dbReference>
<keyword evidence="9" id="KW-1185">Reference proteome</keyword>
<evidence type="ECO:0000313" key="8">
    <source>
        <dbReference type="EMBL" id="KZP31153.1"/>
    </source>
</evidence>
<keyword evidence="5" id="KW-0808">Transferase</keyword>
<dbReference type="InterPro" id="IPR008271">
    <property type="entry name" value="Ser/Thr_kinase_AS"/>
</dbReference>
<dbReference type="SMART" id="SM00220">
    <property type="entry name" value="S_TKc"/>
    <property type="match status" value="1"/>
</dbReference>
<sequence>MPGTLTPRAARQHDLTPVQSFNRPGICAKLVTINKNGRKEAIVLSINKPVSIGRNPACSYAISNPLVSNTHCKIYAIYASTGGVIISCQDMSTNGIDVNGHRIRNSSVILMDGDTLGIPSAQTFKCVHVKKPEKQYLFDSTPSSQVPPKQREIGQYTVLSHCLGSGSFATVHLAIDTIKHRQVACKVIKPRMGDEVAKFRKEANLLKTLCHPNINSVYEFYEEDKMMHIFLQLCTGGDLFTYISSRGQLCEGEAKYIMYQLIKGLTYLHDKHISHRDLKPENLLLYCPGPYPRILIADFGLARPQAYQQTRNVCGTVQYLPPEGILALDNPRLGYVGMPADCWNLRSLVPSGYHPFDYDETEYSSYSLDSVPRKHQGSQFSEYQETERENATKRRIIDGPMEFKDPCWNEMPDVSLAVVSHRRLLRVHRLSVTLLAKRMISRLLIHDPDHRATARQALRSAWIAEDLAELKGAYEERIAAVDDDDSH</sequence>
<evidence type="ECO:0000256" key="3">
    <source>
        <dbReference type="ARBA" id="ARBA00022840"/>
    </source>
</evidence>
<evidence type="ECO:0000256" key="4">
    <source>
        <dbReference type="PROSITE-ProRule" id="PRU10141"/>
    </source>
</evidence>
<evidence type="ECO:0000256" key="5">
    <source>
        <dbReference type="RuleBase" id="RU000304"/>
    </source>
</evidence>
<dbReference type="PANTHER" id="PTHR24347">
    <property type="entry name" value="SERINE/THREONINE-PROTEIN KINASE"/>
    <property type="match status" value="1"/>
</dbReference>
<keyword evidence="5" id="KW-0418">Kinase</keyword>
<dbReference type="InterPro" id="IPR000253">
    <property type="entry name" value="FHA_dom"/>
</dbReference>
<organism evidence="8 9">
    <name type="scientific">Athelia psychrophila</name>
    <dbReference type="NCBI Taxonomy" id="1759441"/>
    <lineage>
        <taxon>Eukaryota</taxon>
        <taxon>Fungi</taxon>
        <taxon>Dikarya</taxon>
        <taxon>Basidiomycota</taxon>
        <taxon>Agaricomycotina</taxon>
        <taxon>Agaricomycetes</taxon>
        <taxon>Agaricomycetidae</taxon>
        <taxon>Atheliales</taxon>
        <taxon>Atheliaceae</taxon>
        <taxon>Athelia</taxon>
    </lineage>
</organism>
<evidence type="ECO:0000256" key="1">
    <source>
        <dbReference type="ARBA" id="ARBA00005575"/>
    </source>
</evidence>
<accession>A0A166TZE4</accession>
<dbReference type="Gene3D" id="3.30.200.20">
    <property type="entry name" value="Phosphorylase Kinase, domain 1"/>
    <property type="match status" value="1"/>
</dbReference>
<feature type="domain" description="Protein kinase" evidence="7">
    <location>
        <begin position="157"/>
        <end position="463"/>
    </location>
</feature>
<dbReference type="OrthoDB" id="40902at2759"/>
<evidence type="ECO:0000259" key="7">
    <source>
        <dbReference type="PROSITE" id="PS50011"/>
    </source>
</evidence>
<proteinExistence type="inferred from homology"/>
<feature type="binding site" evidence="4">
    <location>
        <position position="186"/>
    </location>
    <ligand>
        <name>ATP</name>
        <dbReference type="ChEBI" id="CHEBI:30616"/>
    </ligand>
</feature>
<gene>
    <name evidence="8" type="ORF">FIBSPDRAFT_945189</name>
</gene>
<dbReference type="SUPFAM" id="SSF49879">
    <property type="entry name" value="SMAD/FHA domain"/>
    <property type="match status" value="1"/>
</dbReference>
<dbReference type="Pfam" id="PF00498">
    <property type="entry name" value="FHA"/>
    <property type="match status" value="1"/>
</dbReference>
<dbReference type="GO" id="GO:0004674">
    <property type="term" value="F:protein serine/threonine kinase activity"/>
    <property type="evidence" value="ECO:0007669"/>
    <property type="project" value="UniProtKB-KW"/>
</dbReference>
<evidence type="ECO:0000313" key="9">
    <source>
        <dbReference type="Proteomes" id="UP000076532"/>
    </source>
</evidence>
<dbReference type="InterPro" id="IPR008984">
    <property type="entry name" value="SMAD_FHA_dom_sf"/>
</dbReference>
<dbReference type="InterPro" id="IPR011009">
    <property type="entry name" value="Kinase-like_dom_sf"/>
</dbReference>
<dbReference type="InterPro" id="IPR000719">
    <property type="entry name" value="Prot_kinase_dom"/>
</dbReference>
<dbReference type="EMBL" id="KV417490">
    <property type="protein sequence ID" value="KZP31153.1"/>
    <property type="molecule type" value="Genomic_DNA"/>
</dbReference>
<dbReference type="AlphaFoldDB" id="A0A166TZE4"/>
<evidence type="ECO:0000256" key="2">
    <source>
        <dbReference type="ARBA" id="ARBA00022741"/>
    </source>
</evidence>
<dbReference type="STRING" id="436010.A0A166TZE4"/>
<keyword evidence="5" id="KW-0723">Serine/threonine-protein kinase</keyword>
<evidence type="ECO:0000259" key="6">
    <source>
        <dbReference type="PROSITE" id="PS50006"/>
    </source>
</evidence>
<dbReference type="PROSITE" id="PS50006">
    <property type="entry name" value="FHA_DOMAIN"/>
    <property type="match status" value="1"/>
</dbReference>
<keyword evidence="2 4" id="KW-0547">Nucleotide-binding</keyword>
<name>A0A166TZE4_9AGAM</name>
<dbReference type="PROSITE" id="PS00107">
    <property type="entry name" value="PROTEIN_KINASE_ATP"/>
    <property type="match status" value="1"/>
</dbReference>